<comment type="pathway">
    <text evidence="1">Cofactor biosynthesis; adenosylcobalamin biosynthesis.</text>
</comment>
<dbReference type="GO" id="GO:0016829">
    <property type="term" value="F:lyase activity"/>
    <property type="evidence" value="ECO:0007669"/>
    <property type="project" value="UniProtKB-KW"/>
</dbReference>
<dbReference type="UniPathway" id="UPA00148"/>
<dbReference type="PANTHER" id="PTHR43588:SF1">
    <property type="entry name" value="COBALT-PRECORRIN-8 METHYLMUTASE"/>
    <property type="match status" value="1"/>
</dbReference>
<dbReference type="SUPFAM" id="SSF63965">
    <property type="entry name" value="Precorrin-8X methylmutase CbiC/CobH"/>
    <property type="match status" value="1"/>
</dbReference>
<gene>
    <name evidence="8" type="ORF">HA332_05640</name>
</gene>
<dbReference type="Proteomes" id="UP000646844">
    <property type="component" value="Unassembled WGS sequence"/>
</dbReference>
<dbReference type="GO" id="GO:0046872">
    <property type="term" value="F:metal ion binding"/>
    <property type="evidence" value="ECO:0007669"/>
    <property type="project" value="UniProtKB-KW"/>
</dbReference>
<evidence type="ECO:0000256" key="5">
    <source>
        <dbReference type="ARBA" id="ARBA00023235"/>
    </source>
</evidence>
<dbReference type="SUPFAM" id="SSF53800">
    <property type="entry name" value="Chelatase"/>
    <property type="match status" value="1"/>
</dbReference>
<feature type="domain" description="Cobalamin biosynthesis precorrin-8X methylmutase CobH/CbiC" evidence="7">
    <location>
        <begin position="149"/>
        <end position="334"/>
    </location>
</feature>
<dbReference type="NCBIfam" id="NF004449">
    <property type="entry name" value="PRK05782.1"/>
    <property type="match status" value="1"/>
</dbReference>
<protein>
    <submittedName>
        <fullName evidence="8">Precorrin-8X methylmutase</fullName>
    </submittedName>
</protein>
<dbReference type="InterPro" id="IPR036588">
    <property type="entry name" value="CobH/CbiC_sf"/>
</dbReference>
<dbReference type="GO" id="GO:0009236">
    <property type="term" value="P:cobalamin biosynthetic process"/>
    <property type="evidence" value="ECO:0007669"/>
    <property type="project" value="UniProtKB-UniPathway"/>
</dbReference>
<dbReference type="InterPro" id="IPR002762">
    <property type="entry name" value="CbiX-like"/>
</dbReference>
<dbReference type="Gene3D" id="3.40.50.10230">
    <property type="entry name" value="Cobalamin biosynthesis CobH/CbiC, precorrin-8X methylmutase"/>
    <property type="match status" value="1"/>
</dbReference>
<dbReference type="Gene3D" id="3.40.50.1400">
    <property type="match status" value="1"/>
</dbReference>
<evidence type="ECO:0000256" key="6">
    <source>
        <dbReference type="ARBA" id="ARBA00023239"/>
    </source>
</evidence>
<name>A0A832TP53_9CREN</name>
<keyword evidence="6" id="KW-0456">Lyase</keyword>
<evidence type="ECO:0000313" key="8">
    <source>
        <dbReference type="EMBL" id="HII73859.1"/>
    </source>
</evidence>
<reference evidence="8" key="1">
    <citation type="journal article" date="2020" name="bioRxiv">
        <title>A rank-normalized archaeal taxonomy based on genome phylogeny resolves widespread incomplete and uneven classifications.</title>
        <authorList>
            <person name="Rinke C."/>
            <person name="Chuvochina M."/>
            <person name="Mussig A.J."/>
            <person name="Chaumeil P.-A."/>
            <person name="Waite D.W."/>
            <person name="Whitman W.B."/>
            <person name="Parks D.H."/>
            <person name="Hugenholtz P."/>
        </authorList>
    </citation>
    <scope>NUCLEOTIDE SEQUENCE</scope>
    <source>
        <strain evidence="8">UBA8838</strain>
    </source>
</reference>
<dbReference type="Pfam" id="PF02570">
    <property type="entry name" value="CbiC"/>
    <property type="match status" value="1"/>
</dbReference>
<comment type="similarity">
    <text evidence="2">Belongs to the CobH/CbiC family.</text>
</comment>
<comment type="caution">
    <text evidence="8">The sequence shown here is derived from an EMBL/GenBank/DDBJ whole genome shotgun (WGS) entry which is preliminary data.</text>
</comment>
<dbReference type="CDD" id="cd03415">
    <property type="entry name" value="CbiX_CbiC"/>
    <property type="match status" value="1"/>
</dbReference>
<organism evidence="8 9">
    <name type="scientific">Sulfurisphaera tokodaii</name>
    <dbReference type="NCBI Taxonomy" id="111955"/>
    <lineage>
        <taxon>Archaea</taxon>
        <taxon>Thermoproteota</taxon>
        <taxon>Thermoprotei</taxon>
        <taxon>Sulfolobales</taxon>
        <taxon>Sulfolobaceae</taxon>
        <taxon>Sulfurisphaera</taxon>
    </lineage>
</organism>
<evidence type="ECO:0000256" key="2">
    <source>
        <dbReference type="ARBA" id="ARBA00009774"/>
    </source>
</evidence>
<keyword evidence="5" id="KW-0413">Isomerase</keyword>
<evidence type="ECO:0000259" key="7">
    <source>
        <dbReference type="Pfam" id="PF02570"/>
    </source>
</evidence>
<proteinExistence type="inferred from homology"/>
<keyword evidence="4" id="KW-0479">Metal-binding</keyword>
<dbReference type="EMBL" id="DUJO01000024">
    <property type="protein sequence ID" value="HII73859.1"/>
    <property type="molecule type" value="Genomic_DNA"/>
</dbReference>
<keyword evidence="3" id="KW-0169">Cobalamin biosynthesis</keyword>
<sequence>MDKLSNTVSNSAIIIITHGSRRNTFVEDMVNLARYIEEKLEVPVFLSHNEYTEPNWRNIVSELLSKGINHIVFALAFLGRGNHVAKDIMGSFGVSEFYKWVKSTYEGKEINVYFTKPLADSNLVKLALFYRVSTAFPQQENEYIEDPEEIEERTMKFIREKVRERFPYMGDREIEIIARAVYASGNLDLADKIYISQDAVDIGIESLKTGISILTDVKMVSAGIRWNKVENYLDKASELAKEMRITRTAAGIRLGLSSPKIVVIGNAPTAVAEVLKIRKEGVEIPLVIATPPGFTNAVEVKEDLIRSGIPCIVLRGTYGGSSIAVSIINELIRMVRSYGG</sequence>
<dbReference type="InterPro" id="IPR003722">
    <property type="entry name" value="Cbl_synth_CobH/CbiC"/>
</dbReference>
<accession>A0A832TP53</accession>
<dbReference type="GO" id="GO:0016993">
    <property type="term" value="F:precorrin-8X methylmutase activity"/>
    <property type="evidence" value="ECO:0007669"/>
    <property type="project" value="InterPro"/>
</dbReference>
<evidence type="ECO:0000256" key="4">
    <source>
        <dbReference type="ARBA" id="ARBA00022723"/>
    </source>
</evidence>
<evidence type="ECO:0000256" key="1">
    <source>
        <dbReference type="ARBA" id="ARBA00004953"/>
    </source>
</evidence>
<dbReference type="PANTHER" id="PTHR43588">
    <property type="entry name" value="COBALT-PRECORRIN-8 METHYLMUTASE"/>
    <property type="match status" value="1"/>
</dbReference>
<dbReference type="Pfam" id="PF01903">
    <property type="entry name" value="CbiX"/>
    <property type="match status" value="1"/>
</dbReference>
<evidence type="ECO:0000313" key="9">
    <source>
        <dbReference type="Proteomes" id="UP000646844"/>
    </source>
</evidence>
<dbReference type="AlphaFoldDB" id="A0A832TP53"/>
<evidence type="ECO:0000256" key="3">
    <source>
        <dbReference type="ARBA" id="ARBA00022573"/>
    </source>
</evidence>